<dbReference type="Proteomes" id="UP001056778">
    <property type="component" value="Chromosome 1"/>
</dbReference>
<dbReference type="EMBL" id="CM043015">
    <property type="protein sequence ID" value="KAI4470353.1"/>
    <property type="molecule type" value="Genomic_DNA"/>
</dbReference>
<protein>
    <submittedName>
        <fullName evidence="1">Uncharacterized protein</fullName>
    </submittedName>
</protein>
<evidence type="ECO:0000313" key="2">
    <source>
        <dbReference type="Proteomes" id="UP001056778"/>
    </source>
</evidence>
<gene>
    <name evidence="1" type="ORF">MML48_1g10941</name>
</gene>
<accession>A0ACB9TUD1</accession>
<keyword evidence="2" id="KW-1185">Reference proteome</keyword>
<evidence type="ECO:0000313" key="1">
    <source>
        <dbReference type="EMBL" id="KAI4470353.1"/>
    </source>
</evidence>
<name>A0ACB9TUD1_HOLOL</name>
<reference evidence="1" key="1">
    <citation type="submission" date="2022-04" db="EMBL/GenBank/DDBJ databases">
        <title>Chromosome-scale genome assembly of Holotrichia oblita Faldermann.</title>
        <authorList>
            <person name="Rongchong L."/>
        </authorList>
    </citation>
    <scope>NUCLEOTIDE SEQUENCE</scope>
    <source>
        <strain evidence="1">81SQS9</strain>
    </source>
</reference>
<comment type="caution">
    <text evidence="1">The sequence shown here is derived from an EMBL/GenBank/DDBJ whole genome shotgun (WGS) entry which is preliminary data.</text>
</comment>
<sequence>MSLSVVTNIRNFQQLVDPYLLKLDKEFISFECKNLLPPGENYGSVMLQVEIKVLNRKKQEEIIHCVGKTVPPNSYLWEVFNTKVTFKSEIGMYKTIVPALDIFGKENGVDNLMDFFAECFNARISLDLESNCVDEDAILLLQNLKVKGYNVMDRIEGLDLECTKILLKNMAVMHAAPIAYRLARSEEFHKIILPFLERDTLFSPEEAFKKIILKTASKACQQYPECILKIRDALNIVNLPPVICGDTFATIIHNDLWTNNVMIKMIGGKPQKSIIVDFQCIEYGSPAHDLVFFLYSSVSLSVLKDGINVLIEYYFNIFKETLNKLNVDNLIEFSLDKLNEECKTATKEREFLHLLIMFNPILTLKDKAKNLAELDENEAPFDENSLHENYYERVQFVVLDLLKRGWI</sequence>
<proteinExistence type="predicted"/>
<organism evidence="1 2">
    <name type="scientific">Holotrichia oblita</name>
    <name type="common">Chafer beetle</name>
    <dbReference type="NCBI Taxonomy" id="644536"/>
    <lineage>
        <taxon>Eukaryota</taxon>
        <taxon>Metazoa</taxon>
        <taxon>Ecdysozoa</taxon>
        <taxon>Arthropoda</taxon>
        <taxon>Hexapoda</taxon>
        <taxon>Insecta</taxon>
        <taxon>Pterygota</taxon>
        <taxon>Neoptera</taxon>
        <taxon>Endopterygota</taxon>
        <taxon>Coleoptera</taxon>
        <taxon>Polyphaga</taxon>
        <taxon>Scarabaeiformia</taxon>
        <taxon>Scarabaeidae</taxon>
        <taxon>Melolonthinae</taxon>
        <taxon>Holotrichia</taxon>
    </lineage>
</organism>